<dbReference type="EMBL" id="LNYH01000106">
    <property type="protein sequence ID" value="KTD20234.1"/>
    <property type="molecule type" value="Genomic_DNA"/>
</dbReference>
<gene>
    <name evidence="1" type="ORF">Lisr_1818</name>
</gene>
<name>A0A0W0VJG4_9GAMM</name>
<dbReference type="STRING" id="454.Lisr_1818"/>
<organism evidence="1 2">
    <name type="scientific">Legionella israelensis</name>
    <dbReference type="NCBI Taxonomy" id="454"/>
    <lineage>
        <taxon>Bacteria</taxon>
        <taxon>Pseudomonadati</taxon>
        <taxon>Pseudomonadota</taxon>
        <taxon>Gammaproteobacteria</taxon>
        <taxon>Legionellales</taxon>
        <taxon>Legionellaceae</taxon>
        <taxon>Legionella</taxon>
    </lineage>
</organism>
<dbReference type="RefSeq" id="WP_058502151.1">
    <property type="nucleotide sequence ID" value="NZ_CAAAJA010000058.1"/>
</dbReference>
<dbReference type="AlphaFoldDB" id="A0A0W0VJG4"/>
<sequence>MKPIPRVALPHERFWDIQVTKIDSPTREVFGPRASCLRHVCSERAKRTPSPMMILNVNGSALQRRAVQLLVSRFRAAFIIPLKEDIIIDFTKILVG</sequence>
<dbReference type="PATRIC" id="fig|454.4.peg.1979"/>
<reference evidence="1 2" key="1">
    <citation type="submission" date="2015-11" db="EMBL/GenBank/DDBJ databases">
        <title>Genomic analysis of 38 Legionella species identifies large and diverse effector repertoires.</title>
        <authorList>
            <person name="Burstein D."/>
            <person name="Amaro F."/>
            <person name="Zusman T."/>
            <person name="Lifshitz Z."/>
            <person name="Cohen O."/>
            <person name="Gilbert J.A."/>
            <person name="Pupko T."/>
            <person name="Shuman H.A."/>
            <person name="Segal G."/>
        </authorList>
    </citation>
    <scope>NUCLEOTIDE SEQUENCE [LARGE SCALE GENOMIC DNA]</scope>
    <source>
        <strain evidence="1 2">Bercovier 4</strain>
    </source>
</reference>
<accession>A0A0W0VJG4</accession>
<comment type="caution">
    <text evidence="1">The sequence shown here is derived from an EMBL/GenBank/DDBJ whole genome shotgun (WGS) entry which is preliminary data.</text>
</comment>
<protein>
    <submittedName>
        <fullName evidence="1">Uncharacterized protein</fullName>
    </submittedName>
</protein>
<proteinExistence type="predicted"/>
<evidence type="ECO:0000313" key="2">
    <source>
        <dbReference type="Proteomes" id="UP000054761"/>
    </source>
</evidence>
<dbReference type="Proteomes" id="UP000054761">
    <property type="component" value="Unassembled WGS sequence"/>
</dbReference>
<keyword evidence="2" id="KW-1185">Reference proteome</keyword>
<evidence type="ECO:0000313" key="1">
    <source>
        <dbReference type="EMBL" id="KTD20234.1"/>
    </source>
</evidence>